<feature type="transmembrane region" description="Helical" evidence="5">
    <location>
        <begin position="113"/>
        <end position="134"/>
    </location>
</feature>
<dbReference type="PANTHER" id="PTHR23528:SF1">
    <property type="entry name" value="MAJOR FACILITATOR SUPERFAMILY (MFS) PROFILE DOMAIN-CONTAINING PROTEIN"/>
    <property type="match status" value="1"/>
</dbReference>
<dbReference type="InterPro" id="IPR020846">
    <property type="entry name" value="MFS_dom"/>
</dbReference>
<feature type="domain" description="Major facilitator superfamily (MFS) profile" evidence="6">
    <location>
        <begin position="12"/>
        <end position="408"/>
    </location>
</feature>
<keyword evidence="10" id="KW-1185">Reference proteome</keyword>
<dbReference type="Gene3D" id="1.20.1250.20">
    <property type="entry name" value="MFS general substrate transporter like domains"/>
    <property type="match status" value="2"/>
</dbReference>
<evidence type="ECO:0000256" key="4">
    <source>
        <dbReference type="ARBA" id="ARBA00023136"/>
    </source>
</evidence>
<dbReference type="Proteomes" id="UP000315983">
    <property type="component" value="Unassembled WGS sequence"/>
</dbReference>
<evidence type="ECO:0000313" key="10">
    <source>
        <dbReference type="Proteomes" id="UP000677457"/>
    </source>
</evidence>
<dbReference type="RefSeq" id="WP_018802143.1">
    <property type="nucleotide sequence ID" value="NZ_BOQM01000044.1"/>
</dbReference>
<evidence type="ECO:0000259" key="6">
    <source>
        <dbReference type="PROSITE" id="PS50850"/>
    </source>
</evidence>
<dbReference type="EMBL" id="BOQM01000044">
    <property type="protein sequence ID" value="GIM87544.1"/>
    <property type="molecule type" value="Genomic_DNA"/>
</dbReference>
<evidence type="ECO:0000256" key="3">
    <source>
        <dbReference type="ARBA" id="ARBA00022989"/>
    </source>
</evidence>
<comment type="caution">
    <text evidence="8">The sequence shown here is derived from an EMBL/GenBank/DDBJ whole genome shotgun (WGS) entry which is preliminary data.</text>
</comment>
<feature type="transmembrane region" description="Helical" evidence="5">
    <location>
        <begin position="224"/>
        <end position="244"/>
    </location>
</feature>
<keyword evidence="2 5" id="KW-0812">Transmembrane</keyword>
<feature type="transmembrane region" description="Helical" evidence="5">
    <location>
        <begin position="319"/>
        <end position="345"/>
    </location>
</feature>
<dbReference type="GeneID" id="93771089"/>
<dbReference type="SUPFAM" id="SSF103473">
    <property type="entry name" value="MFS general substrate transporter"/>
    <property type="match status" value="1"/>
</dbReference>
<evidence type="ECO:0000256" key="2">
    <source>
        <dbReference type="ARBA" id="ARBA00022692"/>
    </source>
</evidence>
<dbReference type="Pfam" id="PF07690">
    <property type="entry name" value="MFS_1"/>
    <property type="match status" value="1"/>
</dbReference>
<organism evidence="8 9">
    <name type="scientific">Salinispora arenicola</name>
    <dbReference type="NCBI Taxonomy" id="168697"/>
    <lineage>
        <taxon>Bacteria</taxon>
        <taxon>Bacillati</taxon>
        <taxon>Actinomycetota</taxon>
        <taxon>Actinomycetes</taxon>
        <taxon>Micromonosporales</taxon>
        <taxon>Micromonosporaceae</taxon>
        <taxon>Salinispora</taxon>
    </lineage>
</organism>
<dbReference type="AlphaFoldDB" id="A0A542XLH2"/>
<gene>
    <name evidence="8" type="ORF">FB564_1808</name>
    <name evidence="7" type="ORF">Sar04_42800</name>
</gene>
<sequence length="436" mass="45360">MTAPDPVRTSLGRLVAALLVSQTGFYVGVLVPLQLLLTLRLTSIAGDDAASAFGIVTGFGALVALVFNPVAGRISDLTTLRFGRRRTWILTGALAGAVALLALGSTTSVWQVVLLWCAVQALFNFQYAASNALVADQVPAGRRGGVSGLIGMTIAVGPLGGLALVNGFEAGSALQWLAIAAVAALGGVLAVLLLRDTPAKRDNPTDGRGILLRAFWISPRRHPAFGWAWLVRFLITCAYASSTYHAFYLLQRFDVAEAEVGSTVLQLSLITVVMLVGSSVVAGYLSDAIRRQKPFIVFAGVVAAAALVMLAFAPSLPVVYLATGMLGVGTGAFFAIDLAMCVRVLPSDVDAGRDLAIINIANSLPQSVVPFVAPLLLAIGSYTALFGFLAILGLLGAAAVLRVPEVGQEHDESGRTAPITRHDAVGKAAHLGRIPA</sequence>
<feature type="transmembrane region" description="Helical" evidence="5">
    <location>
        <begin position="49"/>
        <end position="67"/>
    </location>
</feature>
<feature type="transmembrane region" description="Helical" evidence="5">
    <location>
        <begin position="295"/>
        <end position="313"/>
    </location>
</feature>
<dbReference type="EMBL" id="VFOL01000001">
    <property type="protein sequence ID" value="TQL36698.1"/>
    <property type="molecule type" value="Genomic_DNA"/>
</dbReference>
<evidence type="ECO:0000313" key="7">
    <source>
        <dbReference type="EMBL" id="GIM87544.1"/>
    </source>
</evidence>
<dbReference type="InterPro" id="IPR036259">
    <property type="entry name" value="MFS_trans_sf"/>
</dbReference>
<feature type="transmembrane region" description="Helical" evidence="5">
    <location>
        <begin position="12"/>
        <end position="37"/>
    </location>
</feature>
<protein>
    <submittedName>
        <fullName evidence="8">MFS transporter</fullName>
    </submittedName>
</protein>
<comment type="subcellular location">
    <subcellularLocation>
        <location evidence="1">Cell membrane</location>
        <topology evidence="1">Multi-pass membrane protein</topology>
    </subcellularLocation>
</comment>
<keyword evidence="3 5" id="KW-1133">Transmembrane helix</keyword>
<dbReference type="Proteomes" id="UP000677457">
    <property type="component" value="Unassembled WGS sequence"/>
</dbReference>
<evidence type="ECO:0000313" key="9">
    <source>
        <dbReference type="Proteomes" id="UP000315983"/>
    </source>
</evidence>
<reference evidence="7 10" key="2">
    <citation type="submission" date="2021-03" db="EMBL/GenBank/DDBJ databases">
        <title>Whole genome shotgun sequence of Salinispora arenicola NBRC 105043.</title>
        <authorList>
            <person name="Komaki H."/>
            <person name="Tamura T."/>
        </authorList>
    </citation>
    <scope>NUCLEOTIDE SEQUENCE [LARGE SCALE GENOMIC DNA]</scope>
    <source>
        <strain evidence="7 10">NBRC 105043</strain>
    </source>
</reference>
<evidence type="ECO:0000256" key="1">
    <source>
        <dbReference type="ARBA" id="ARBA00004651"/>
    </source>
</evidence>
<keyword evidence="4 5" id="KW-0472">Membrane</keyword>
<feature type="transmembrane region" description="Helical" evidence="5">
    <location>
        <begin position="357"/>
        <end position="379"/>
    </location>
</feature>
<feature type="transmembrane region" description="Helical" evidence="5">
    <location>
        <begin position="264"/>
        <end position="283"/>
    </location>
</feature>
<reference evidence="8 9" key="1">
    <citation type="submission" date="2019-06" db="EMBL/GenBank/DDBJ databases">
        <title>Sequencing the genomes of 1000 actinobacteria strains.</title>
        <authorList>
            <person name="Klenk H.-P."/>
        </authorList>
    </citation>
    <scope>NUCLEOTIDE SEQUENCE [LARGE SCALE GENOMIC DNA]</scope>
    <source>
        <strain evidence="8 9">DSM 44819</strain>
    </source>
</reference>
<name>A0A542XLH2_SALAC</name>
<accession>A0A542XLH2</accession>
<evidence type="ECO:0000256" key="5">
    <source>
        <dbReference type="SAM" id="Phobius"/>
    </source>
</evidence>
<dbReference type="PANTHER" id="PTHR23528">
    <property type="match status" value="1"/>
</dbReference>
<feature type="transmembrane region" description="Helical" evidence="5">
    <location>
        <begin position="174"/>
        <end position="194"/>
    </location>
</feature>
<dbReference type="InterPro" id="IPR011701">
    <property type="entry name" value="MFS"/>
</dbReference>
<proteinExistence type="predicted"/>
<dbReference type="GO" id="GO:0005886">
    <property type="term" value="C:plasma membrane"/>
    <property type="evidence" value="ECO:0007669"/>
    <property type="project" value="UniProtKB-SubCell"/>
</dbReference>
<feature type="transmembrane region" description="Helical" evidence="5">
    <location>
        <begin position="88"/>
        <end position="107"/>
    </location>
</feature>
<dbReference type="GO" id="GO:0022857">
    <property type="term" value="F:transmembrane transporter activity"/>
    <property type="evidence" value="ECO:0007669"/>
    <property type="project" value="InterPro"/>
</dbReference>
<dbReference type="PROSITE" id="PS50850">
    <property type="entry name" value="MFS"/>
    <property type="match status" value="1"/>
</dbReference>
<evidence type="ECO:0000313" key="8">
    <source>
        <dbReference type="EMBL" id="TQL36698.1"/>
    </source>
</evidence>
<feature type="transmembrane region" description="Helical" evidence="5">
    <location>
        <begin position="385"/>
        <end position="403"/>
    </location>
</feature>
<feature type="transmembrane region" description="Helical" evidence="5">
    <location>
        <begin position="146"/>
        <end position="168"/>
    </location>
</feature>